<dbReference type="InterPro" id="IPR054738">
    <property type="entry name" value="Siphovirus-type_tail_C"/>
</dbReference>
<reference evidence="3" key="4">
    <citation type="submission" date="2020-10" db="EMBL/GenBank/DDBJ databases">
        <authorList>
            <person name="Bassil N.M."/>
            <person name="Lloyd J.R."/>
        </authorList>
    </citation>
    <scope>NUCLEOTIDE SEQUENCE</scope>
    <source>
        <strain evidence="3">NB2006</strain>
    </source>
</reference>
<name>A0A1S2L954_9BACI</name>
<sequence length="295" mass="33795">MIIKDMTITNSRGDSIIFGRHFKLSKDFDLSGLKARVNYSESTADGSNYQNTKIDNRDFDIPFYIDKSIKDVWWIEEQRNLAFKVFNPKSNPFRIDITTKNGSEYYLIANLEGAPSFPTGFNNNNKSWQKGILQFSSNDPYFYSKNEEKVDIALWVGNFEFPLEITEDGIEMGYREPSLIVNVYNDGQESTGMLIRFRALGTLINPSLVNVNTYDSLKINTTMLPGDIIEVSTYKRRKRVTLIRSGISSNIFNLLDLPSKFLQLEIGDNLFRYDAEEGLDNLEVSMTFTPRLLGV</sequence>
<dbReference type="OrthoDB" id="2079081at2"/>
<reference evidence="3 4" key="2">
    <citation type="journal article" date="2017" name="Genome Announc.">
        <title>Draft Genome Sequences of Four Alkaliphilic Bacteria Belonging to the Anaerobacillus Genus.</title>
        <authorList>
            <person name="Bassil N.M."/>
            <person name="Lloyd J.R."/>
        </authorList>
    </citation>
    <scope>NUCLEOTIDE SEQUENCE [LARGE SCALE GENOMIC DNA]</scope>
    <source>
        <strain evidence="3 4">NB2006</strain>
    </source>
</reference>
<feature type="domain" description="Siphovirus-type tail component C-terminal" evidence="1">
    <location>
        <begin position="186"/>
        <end position="291"/>
    </location>
</feature>
<accession>A0A1S2L954</accession>
<dbReference type="Proteomes" id="UP000180175">
    <property type="component" value="Chromosome"/>
</dbReference>
<dbReference type="KEGG" id="aia:AWH56_005185"/>
<proteinExistence type="predicted"/>
<reference evidence="2 4" key="1">
    <citation type="submission" date="2016-10" db="EMBL/GenBank/DDBJ databases">
        <title>Draft genome sequences of four alkaliphilic bacteria belonging to the Anaerobacillus genus.</title>
        <authorList>
            <person name="Bassil N.M."/>
            <person name="Lloyd J.R."/>
        </authorList>
    </citation>
    <scope>NUCLEOTIDE SEQUENCE [LARGE SCALE GENOMIC DNA]</scope>
    <source>
        <strain evidence="2 4">NB2006</strain>
    </source>
</reference>
<gene>
    <name evidence="3" type="ORF">AWH56_005185</name>
    <name evidence="2" type="ORF">AWH56_18125</name>
</gene>
<evidence type="ECO:0000313" key="3">
    <source>
        <dbReference type="EMBL" id="QOY37040.1"/>
    </source>
</evidence>
<protein>
    <submittedName>
        <fullName evidence="3">Phage tail family protein</fullName>
    </submittedName>
</protein>
<dbReference type="Pfam" id="PF22768">
    <property type="entry name" value="SPP1_Dit"/>
    <property type="match status" value="1"/>
</dbReference>
<dbReference type="EMBL" id="CP063356">
    <property type="protein sequence ID" value="QOY37040.1"/>
    <property type="molecule type" value="Genomic_DNA"/>
</dbReference>
<evidence type="ECO:0000259" key="1">
    <source>
        <dbReference type="Pfam" id="PF22768"/>
    </source>
</evidence>
<reference evidence="3 4" key="3">
    <citation type="journal article" date="2019" name="Int. J. Syst. Evol. Microbiol.">
        <title>Anaerobacillus isosaccharinicus sp. nov., an alkaliphilic bacterium which degrades isosaccharinic acid.</title>
        <authorList>
            <person name="Bassil N.M."/>
            <person name="Lloyd J.R."/>
        </authorList>
    </citation>
    <scope>NUCLEOTIDE SEQUENCE [LARGE SCALE GENOMIC DNA]</scope>
    <source>
        <strain evidence="3 4">NB2006</strain>
    </source>
</reference>
<evidence type="ECO:0000313" key="2">
    <source>
        <dbReference type="EMBL" id="OIJ09032.1"/>
    </source>
</evidence>
<organism evidence="2 4">
    <name type="scientific">Anaerobacillus isosaccharinicus</name>
    <dbReference type="NCBI Taxonomy" id="1532552"/>
    <lineage>
        <taxon>Bacteria</taxon>
        <taxon>Bacillati</taxon>
        <taxon>Bacillota</taxon>
        <taxon>Bacilli</taxon>
        <taxon>Bacillales</taxon>
        <taxon>Bacillaceae</taxon>
        <taxon>Anaerobacillus</taxon>
    </lineage>
</organism>
<keyword evidence="4" id="KW-1185">Reference proteome</keyword>
<dbReference type="RefSeq" id="WP_071318369.1">
    <property type="nucleotide sequence ID" value="NZ_CP063356.2"/>
</dbReference>
<dbReference type="AlphaFoldDB" id="A0A1S2L954"/>
<dbReference type="Gene3D" id="2.40.30.200">
    <property type="match status" value="1"/>
</dbReference>
<evidence type="ECO:0000313" key="4">
    <source>
        <dbReference type="Proteomes" id="UP000180175"/>
    </source>
</evidence>
<dbReference type="EMBL" id="LQXD01000157">
    <property type="protein sequence ID" value="OIJ09032.1"/>
    <property type="molecule type" value="Genomic_DNA"/>
</dbReference>
<dbReference type="Gene3D" id="2.60.120.860">
    <property type="match status" value="1"/>
</dbReference>